<accession>A0A7I0HV93</accession>
<dbReference type="Proteomes" id="UP000297641">
    <property type="component" value="Unassembled WGS sequence"/>
</dbReference>
<comment type="caution">
    <text evidence="1">The sequence shown here is derived from an EMBL/GenBank/DDBJ whole genome shotgun (WGS) entry which is preliminary data.</text>
</comment>
<protein>
    <recommendedName>
        <fullName evidence="3">ERV/ALR sulfhydryl oxidase domain-containing protein</fullName>
    </recommendedName>
</protein>
<evidence type="ECO:0000313" key="1">
    <source>
        <dbReference type="EMBL" id="TGL08135.1"/>
    </source>
</evidence>
<reference evidence="1 2" key="1">
    <citation type="journal article" date="2019" name="PLoS Negl. Trop. Dis.">
        <title>Revisiting the worldwide diversity of Leptospira species in the environment.</title>
        <authorList>
            <person name="Vincent A.T."/>
            <person name="Schiettekatte O."/>
            <person name="Bourhy P."/>
            <person name="Veyrier F.J."/>
            <person name="Picardeau M."/>
        </authorList>
    </citation>
    <scope>NUCLEOTIDE SEQUENCE [LARGE SCALE GENOMIC DNA]</scope>
    <source>
        <strain evidence="1 2">201800273</strain>
    </source>
</reference>
<sequence length="587" mass="68357">MACLFCQKGFNTFSRLEPIHDLNQTPEFTIHDIVGESRNPYREIYECSDCHHFWWIRVKGTGDPRSTYPEYYEQTAELFDDQRSELIQNPTVAQLLQHSESKFPYTFFPEILETISKREPETLKRIFLDRVPNLPSSAKQWLRKWFQKQFPKDYDEEKERGFPSHASLVIPLANNELVLVTEWVAINQCVVLSEIDDLYTLTAIKLPENKVLWKQTVNRPFLEGISIPYLFYQSGYLCYFQGFQNGSEYFSQLNRPNELLVFDLQGNLLLSIPLSFRCYEILSTEERDVSENRVIQNFQFSILSDTLYLPHTNEVHVYDLITKKILQKIKTPNGEIFSGKVFQTESGVILFHTLKGVFAVNENWEIVFQYQSKYHPVMIDSNLNFYYYYSIIESIQTGEQKRFYQEKDSDIKLLFELASPPVMFPEGILIPFVWDKSFLLNQNLELIKELDITSSDTLGPHSFGTNKVPILVSDENITITNDFDSIAMIDFLGNQLCILPIQSEVLNVFSFDGKHTVVILTCFDEYSEENQVEFIFLDHKGKILLKKILPGPEGLSVSFDGILIFAQKNQIYSLDLFVESDLYLKNL</sequence>
<dbReference type="EMBL" id="RQFT01000003">
    <property type="protein sequence ID" value="TGL08135.1"/>
    <property type="molecule type" value="Genomic_DNA"/>
</dbReference>
<evidence type="ECO:0000313" key="2">
    <source>
        <dbReference type="Proteomes" id="UP000297641"/>
    </source>
</evidence>
<evidence type="ECO:0008006" key="3">
    <source>
        <dbReference type="Google" id="ProtNLM"/>
    </source>
</evidence>
<dbReference type="RefSeq" id="WP_135770160.1">
    <property type="nucleotide sequence ID" value="NZ_RQFT01000003.1"/>
</dbReference>
<dbReference type="AlphaFoldDB" id="A0A7I0HV93"/>
<organism evidence="1 2">
    <name type="scientific">Leptospira bouyouniensis</name>
    <dbReference type="NCBI Taxonomy" id="2484911"/>
    <lineage>
        <taxon>Bacteria</taxon>
        <taxon>Pseudomonadati</taxon>
        <taxon>Spirochaetota</taxon>
        <taxon>Spirochaetia</taxon>
        <taxon>Leptospirales</taxon>
        <taxon>Leptospiraceae</taxon>
        <taxon>Leptospira</taxon>
    </lineage>
</organism>
<proteinExistence type="predicted"/>
<name>A0A7I0HV93_9LEPT</name>
<gene>
    <name evidence="1" type="ORF">EHQ43_03585</name>
</gene>